<dbReference type="CDD" id="cd07042">
    <property type="entry name" value="STAS_SulP_like_sulfate_transporter"/>
    <property type="match status" value="1"/>
</dbReference>
<feature type="domain" description="STAS" evidence="6">
    <location>
        <begin position="447"/>
        <end position="540"/>
    </location>
</feature>
<dbReference type="Proteomes" id="UP000315677">
    <property type="component" value="Unassembled WGS sequence"/>
</dbReference>
<dbReference type="OrthoDB" id="9771198at2"/>
<feature type="transmembrane region" description="Helical" evidence="5">
    <location>
        <begin position="103"/>
        <end position="122"/>
    </location>
</feature>
<reference evidence="7 8" key="1">
    <citation type="submission" date="2019-06" db="EMBL/GenBank/DDBJ databases">
        <title>Sequencing the genomes of 1000 actinobacteria strains.</title>
        <authorList>
            <person name="Klenk H.-P."/>
        </authorList>
    </citation>
    <scope>NUCLEOTIDE SEQUENCE [LARGE SCALE GENOMIC DNA]</scope>
    <source>
        <strain evidence="7 8">DSM 45301</strain>
    </source>
</reference>
<comment type="caution">
    <text evidence="7">The sequence shown here is derived from an EMBL/GenBank/DDBJ whole genome shotgun (WGS) entry which is preliminary data.</text>
</comment>
<dbReference type="Pfam" id="PF01740">
    <property type="entry name" value="STAS"/>
    <property type="match status" value="1"/>
</dbReference>
<feature type="transmembrane region" description="Helical" evidence="5">
    <location>
        <begin position="57"/>
        <end position="78"/>
    </location>
</feature>
<dbReference type="GO" id="GO:0055085">
    <property type="term" value="P:transmembrane transport"/>
    <property type="evidence" value="ECO:0007669"/>
    <property type="project" value="InterPro"/>
</dbReference>
<dbReference type="AlphaFoldDB" id="A0A543DWA4"/>
<dbReference type="Pfam" id="PF00916">
    <property type="entry name" value="Sulfate_transp"/>
    <property type="match status" value="1"/>
</dbReference>
<name>A0A543DWA4_9PSEU</name>
<gene>
    <name evidence="7" type="ORF">FB558_0380</name>
</gene>
<evidence type="ECO:0000259" key="6">
    <source>
        <dbReference type="PROSITE" id="PS50801"/>
    </source>
</evidence>
<keyword evidence="2 5" id="KW-0812">Transmembrane</keyword>
<dbReference type="InterPro" id="IPR001902">
    <property type="entry name" value="SLC26A/SulP_fam"/>
</dbReference>
<evidence type="ECO:0000256" key="3">
    <source>
        <dbReference type="ARBA" id="ARBA00022989"/>
    </source>
</evidence>
<keyword evidence="4 5" id="KW-0472">Membrane</keyword>
<evidence type="ECO:0000256" key="4">
    <source>
        <dbReference type="ARBA" id="ARBA00023136"/>
    </source>
</evidence>
<dbReference type="PANTHER" id="PTHR11814">
    <property type="entry name" value="SULFATE TRANSPORTER"/>
    <property type="match status" value="1"/>
</dbReference>
<dbReference type="PROSITE" id="PS50801">
    <property type="entry name" value="STAS"/>
    <property type="match status" value="1"/>
</dbReference>
<feature type="transmembrane region" description="Helical" evidence="5">
    <location>
        <begin position="202"/>
        <end position="224"/>
    </location>
</feature>
<feature type="transmembrane region" description="Helical" evidence="5">
    <location>
        <begin position="326"/>
        <end position="351"/>
    </location>
</feature>
<dbReference type="InterPro" id="IPR036513">
    <property type="entry name" value="STAS_dom_sf"/>
</dbReference>
<dbReference type="GO" id="GO:0016020">
    <property type="term" value="C:membrane"/>
    <property type="evidence" value="ECO:0007669"/>
    <property type="project" value="UniProtKB-SubCell"/>
</dbReference>
<evidence type="ECO:0000256" key="2">
    <source>
        <dbReference type="ARBA" id="ARBA00022692"/>
    </source>
</evidence>
<keyword evidence="8" id="KW-1185">Reference proteome</keyword>
<evidence type="ECO:0000313" key="7">
    <source>
        <dbReference type="EMBL" id="TQM13627.1"/>
    </source>
</evidence>
<proteinExistence type="predicted"/>
<dbReference type="RefSeq" id="WP_142053555.1">
    <property type="nucleotide sequence ID" value="NZ_VFPA01000001.1"/>
</dbReference>
<dbReference type="SUPFAM" id="SSF52091">
    <property type="entry name" value="SpoIIaa-like"/>
    <property type="match status" value="1"/>
</dbReference>
<keyword evidence="3 5" id="KW-1133">Transmembrane helix</keyword>
<dbReference type="InterPro" id="IPR011547">
    <property type="entry name" value="SLC26A/SulP_dom"/>
</dbReference>
<feature type="transmembrane region" description="Helical" evidence="5">
    <location>
        <begin position="389"/>
        <end position="414"/>
    </location>
</feature>
<sequence length="572" mass="59012">MTARTRRVLAPLSELRRSFRRATLGADARAGVVLGVESVPDGLASGLLAGVNPVAGLYSYLFGMVGGALFTGTAFMAVQSTGAMAIVVADVDLASRSDPERSLYTLALLTGVVMIVAGAARLGRLLRFVSTPVMTGFITAVGVNIVLGQLGNFTGYEAPGDGRVSRTVQLLLTIDRIDFASTLVGAVTVALILALQRTRLRSLGLVVAVAAGSGLGVLFGGLGLPVQRLADIVDVPRSLPLPVLPAFAEIPGLLVPALSLAFVGLVQGAGVSAGVPNPDGRRPDASQDFLGQGAGNLASGLFQGMPVGGSMSASSLIAAAGARTRLALLVAGVVMAVVILLLGGVIGYVAMPALAGLLIVVGAGSVRPRQVISVARTGAVQATVMGTTFVLTLIVPLQYAVLVGVGLSVVLHVVRQSSGLRMRQLHLADGNRMRETPPPAVVPGGQVVVLQPYGSIFFASAPALEDQLPDVTEASVGSAVILRMRGADDAGATFIDVLTRYSAALRHAGSRLILVTDSPRIRRQLRVTGALRVLGEENLYQGGEWVGRTLQRAHRDALAWVQERHGTDAPDA</sequence>
<organism evidence="7 8">
    <name type="scientific">Pseudonocardia kunmingensis</name>
    <dbReference type="NCBI Taxonomy" id="630975"/>
    <lineage>
        <taxon>Bacteria</taxon>
        <taxon>Bacillati</taxon>
        <taxon>Actinomycetota</taxon>
        <taxon>Actinomycetes</taxon>
        <taxon>Pseudonocardiales</taxon>
        <taxon>Pseudonocardiaceae</taxon>
        <taxon>Pseudonocardia</taxon>
    </lineage>
</organism>
<dbReference type="EMBL" id="VFPA01000001">
    <property type="protein sequence ID" value="TQM13627.1"/>
    <property type="molecule type" value="Genomic_DNA"/>
</dbReference>
<evidence type="ECO:0000256" key="5">
    <source>
        <dbReference type="SAM" id="Phobius"/>
    </source>
</evidence>
<evidence type="ECO:0000313" key="8">
    <source>
        <dbReference type="Proteomes" id="UP000315677"/>
    </source>
</evidence>
<comment type="subcellular location">
    <subcellularLocation>
        <location evidence="1">Membrane</location>
        <topology evidence="1">Multi-pass membrane protein</topology>
    </subcellularLocation>
</comment>
<accession>A0A543DWA4</accession>
<feature type="transmembrane region" description="Helical" evidence="5">
    <location>
        <begin position="134"/>
        <end position="156"/>
    </location>
</feature>
<dbReference type="InterPro" id="IPR002645">
    <property type="entry name" value="STAS_dom"/>
</dbReference>
<feature type="transmembrane region" description="Helical" evidence="5">
    <location>
        <begin position="244"/>
        <end position="266"/>
    </location>
</feature>
<feature type="transmembrane region" description="Helical" evidence="5">
    <location>
        <begin position="176"/>
        <end position="195"/>
    </location>
</feature>
<dbReference type="Gene3D" id="3.30.750.24">
    <property type="entry name" value="STAS domain"/>
    <property type="match status" value="1"/>
</dbReference>
<evidence type="ECO:0000256" key="1">
    <source>
        <dbReference type="ARBA" id="ARBA00004141"/>
    </source>
</evidence>
<protein>
    <submittedName>
        <fullName evidence="7">SulP family sulfate permease</fullName>
    </submittedName>
</protein>